<dbReference type="Pfam" id="PF00072">
    <property type="entry name" value="Response_reg"/>
    <property type="match status" value="1"/>
</dbReference>
<dbReference type="Pfam" id="PF00486">
    <property type="entry name" value="Trans_reg_C"/>
    <property type="match status" value="1"/>
</dbReference>
<proteinExistence type="predicted"/>
<dbReference type="SUPFAM" id="SSF52172">
    <property type="entry name" value="CheY-like"/>
    <property type="match status" value="1"/>
</dbReference>
<dbReference type="InterPro" id="IPR011006">
    <property type="entry name" value="CheY-like_superfamily"/>
</dbReference>
<dbReference type="Gene3D" id="6.10.250.690">
    <property type="match status" value="1"/>
</dbReference>
<dbReference type="SMART" id="SM00448">
    <property type="entry name" value="REC"/>
    <property type="match status" value="1"/>
</dbReference>
<organism evidence="10 11">
    <name type="scientific">Streptomyces camelliae</name>
    <dbReference type="NCBI Taxonomy" id="3004093"/>
    <lineage>
        <taxon>Bacteria</taxon>
        <taxon>Bacillati</taxon>
        <taxon>Actinomycetota</taxon>
        <taxon>Actinomycetes</taxon>
        <taxon>Kitasatosporales</taxon>
        <taxon>Streptomycetaceae</taxon>
        <taxon>Streptomyces</taxon>
    </lineage>
</organism>
<keyword evidence="3 7" id="KW-0238">DNA-binding</keyword>
<feature type="domain" description="Response regulatory" evidence="8">
    <location>
        <begin position="48"/>
        <end position="159"/>
    </location>
</feature>
<dbReference type="PROSITE" id="PS51755">
    <property type="entry name" value="OMPR_PHOB"/>
    <property type="match status" value="1"/>
</dbReference>
<evidence type="ECO:0000259" key="9">
    <source>
        <dbReference type="PROSITE" id="PS51755"/>
    </source>
</evidence>
<comment type="caution">
    <text evidence="6">Lacks conserved residue(s) required for the propagation of feature annotation.</text>
</comment>
<dbReference type="Gene3D" id="1.10.10.10">
    <property type="entry name" value="Winged helix-like DNA-binding domain superfamily/Winged helix DNA-binding domain"/>
    <property type="match status" value="1"/>
</dbReference>
<keyword evidence="10" id="KW-0614">Plasmid</keyword>
<geneLocation type="plasmid" evidence="10">
    <name>unnamed</name>
</geneLocation>
<evidence type="ECO:0000256" key="6">
    <source>
        <dbReference type="PROSITE-ProRule" id="PRU00169"/>
    </source>
</evidence>
<feature type="domain" description="OmpR/PhoB-type" evidence="9">
    <location>
        <begin position="169"/>
        <end position="262"/>
    </location>
</feature>
<dbReference type="PANTHER" id="PTHR48111:SF72">
    <property type="entry name" value="SENSORY TRANSDUCTION PROTEIN REGX3"/>
    <property type="match status" value="1"/>
</dbReference>
<geneLocation type="plasmid" evidence="10 11">
    <name>punmamed1</name>
</geneLocation>
<evidence type="ECO:0000259" key="8">
    <source>
        <dbReference type="PROSITE" id="PS50110"/>
    </source>
</evidence>
<evidence type="ECO:0000313" key="10">
    <source>
        <dbReference type="EMBL" id="WBO69570.1"/>
    </source>
</evidence>
<evidence type="ECO:0000256" key="1">
    <source>
        <dbReference type="ARBA" id="ARBA00022553"/>
    </source>
</evidence>
<dbReference type="PANTHER" id="PTHR48111">
    <property type="entry name" value="REGULATOR OF RPOS"/>
    <property type="match status" value="1"/>
</dbReference>
<name>A0ABY7PH73_9ACTN</name>
<dbReference type="Gene3D" id="3.40.50.2300">
    <property type="match status" value="1"/>
</dbReference>
<evidence type="ECO:0000256" key="7">
    <source>
        <dbReference type="PROSITE-ProRule" id="PRU01091"/>
    </source>
</evidence>
<dbReference type="RefSeq" id="WP_270086750.1">
    <property type="nucleotide sequence ID" value="NZ_CP115301.1"/>
</dbReference>
<gene>
    <name evidence="10" type="ORF">O1G22_43240</name>
</gene>
<accession>A0ABY7PH73</accession>
<keyword evidence="4" id="KW-0804">Transcription</keyword>
<evidence type="ECO:0000256" key="3">
    <source>
        <dbReference type="ARBA" id="ARBA00023125"/>
    </source>
</evidence>
<keyword evidence="11" id="KW-1185">Reference proteome</keyword>
<dbReference type="InterPro" id="IPR039420">
    <property type="entry name" value="WalR-like"/>
</dbReference>
<protein>
    <recommendedName>
        <fullName evidence="5">Sensory transduction protein RegX3</fullName>
    </recommendedName>
</protein>
<evidence type="ECO:0000256" key="5">
    <source>
        <dbReference type="ARBA" id="ARBA00041201"/>
    </source>
</evidence>
<dbReference type="Proteomes" id="UP001212326">
    <property type="component" value="Plasmid punmamed1"/>
</dbReference>
<dbReference type="InterPro" id="IPR036388">
    <property type="entry name" value="WH-like_DNA-bd_sf"/>
</dbReference>
<reference evidence="10 11" key="1">
    <citation type="submission" date="2022-12" db="EMBL/GenBank/DDBJ databases">
        <title>HUAS 2-6.</title>
        <authorList>
            <person name="Mo P."/>
        </authorList>
    </citation>
    <scope>NUCLEOTIDE SEQUENCE [LARGE SCALE GENOMIC DNA]</scope>
    <source>
        <strain evidence="10 11">HUAS 2-6</strain>
        <plasmid evidence="10 11">punmamed1</plasmid>
    </source>
</reference>
<dbReference type="InterPro" id="IPR001789">
    <property type="entry name" value="Sig_transdc_resp-reg_receiver"/>
</dbReference>
<evidence type="ECO:0000256" key="4">
    <source>
        <dbReference type="ARBA" id="ARBA00023163"/>
    </source>
</evidence>
<keyword evidence="2" id="KW-0805">Transcription regulation</keyword>
<dbReference type="SMART" id="SM00862">
    <property type="entry name" value="Trans_reg_C"/>
    <property type="match status" value="1"/>
</dbReference>
<keyword evidence="1" id="KW-0597">Phosphoprotein</keyword>
<sequence length="265" mass="29861">MEQRAEISEINIAADTAGEADRQRYHSSVAVLPPRPLPVSFPASDTWQVLLVESEQQQREPLSQALGRHGHQVSCVDTGAKALDVYDQADVVLLGPDLPDIDGLEVCRAIRTTCNIPIIVITDRSSELDCVLALQAGADDYVVEPYGFRELMARMDAVMRRATPRRQDERVIEHGPLRIDALTREVQLHNRMIPMSRKEFDLLQLLAANPDSVVSREHIMRQVWNNSWSRRTVDTHVSSIRNKLGEKSWILTVRGVGFRIGRAQL</sequence>
<dbReference type="CDD" id="cd00383">
    <property type="entry name" value="trans_reg_C"/>
    <property type="match status" value="1"/>
</dbReference>
<feature type="DNA-binding region" description="OmpR/PhoB-type" evidence="7">
    <location>
        <begin position="169"/>
        <end position="262"/>
    </location>
</feature>
<dbReference type="EMBL" id="CP115301">
    <property type="protein sequence ID" value="WBO69570.1"/>
    <property type="molecule type" value="Genomic_DNA"/>
</dbReference>
<evidence type="ECO:0000256" key="2">
    <source>
        <dbReference type="ARBA" id="ARBA00023015"/>
    </source>
</evidence>
<evidence type="ECO:0000313" key="11">
    <source>
        <dbReference type="Proteomes" id="UP001212326"/>
    </source>
</evidence>
<dbReference type="PROSITE" id="PS50110">
    <property type="entry name" value="RESPONSE_REGULATORY"/>
    <property type="match status" value="1"/>
</dbReference>
<dbReference type="InterPro" id="IPR001867">
    <property type="entry name" value="OmpR/PhoB-type_DNA-bd"/>
</dbReference>